<keyword evidence="1" id="KW-0472">Membrane</keyword>
<protein>
    <submittedName>
        <fullName evidence="2">Uncharacterized protein</fullName>
    </submittedName>
</protein>
<feature type="transmembrane region" description="Helical" evidence="1">
    <location>
        <begin position="51"/>
        <end position="70"/>
    </location>
</feature>
<evidence type="ECO:0000313" key="3">
    <source>
        <dbReference type="Proteomes" id="UP000800096"/>
    </source>
</evidence>
<keyword evidence="3" id="KW-1185">Reference proteome</keyword>
<reference evidence="2" key="1">
    <citation type="journal article" date="2020" name="Stud. Mycol.">
        <title>101 Dothideomycetes genomes: a test case for predicting lifestyles and emergence of pathogens.</title>
        <authorList>
            <person name="Haridas S."/>
            <person name="Albert R."/>
            <person name="Binder M."/>
            <person name="Bloem J."/>
            <person name="Labutti K."/>
            <person name="Salamov A."/>
            <person name="Andreopoulos B."/>
            <person name="Baker S."/>
            <person name="Barry K."/>
            <person name="Bills G."/>
            <person name="Bluhm B."/>
            <person name="Cannon C."/>
            <person name="Castanera R."/>
            <person name="Culley D."/>
            <person name="Daum C."/>
            <person name="Ezra D."/>
            <person name="Gonzalez J."/>
            <person name="Henrissat B."/>
            <person name="Kuo A."/>
            <person name="Liang C."/>
            <person name="Lipzen A."/>
            <person name="Lutzoni F."/>
            <person name="Magnuson J."/>
            <person name="Mondo S."/>
            <person name="Nolan M."/>
            <person name="Ohm R."/>
            <person name="Pangilinan J."/>
            <person name="Park H.-J."/>
            <person name="Ramirez L."/>
            <person name="Alfaro M."/>
            <person name="Sun H."/>
            <person name="Tritt A."/>
            <person name="Yoshinaga Y."/>
            <person name="Zwiers L.-H."/>
            <person name="Turgeon B."/>
            <person name="Goodwin S."/>
            <person name="Spatafora J."/>
            <person name="Crous P."/>
            <person name="Grigoriev I."/>
        </authorList>
    </citation>
    <scope>NUCLEOTIDE SEQUENCE</scope>
    <source>
        <strain evidence="2">HMLAC05119</strain>
    </source>
</reference>
<dbReference type="EMBL" id="ML979141">
    <property type="protein sequence ID" value="KAF1911968.1"/>
    <property type="molecule type" value="Genomic_DNA"/>
</dbReference>
<evidence type="ECO:0000256" key="1">
    <source>
        <dbReference type="SAM" id="Phobius"/>
    </source>
</evidence>
<evidence type="ECO:0000313" key="2">
    <source>
        <dbReference type="EMBL" id="KAF1911968.1"/>
    </source>
</evidence>
<sequence length="74" mass="8392">MPSATSIRTMFRSVARNMVEPHPFARNPITMSPHTWRVGDLGKRVVRTSAVYFPFYAAFFGWPLGAVALYNGRM</sequence>
<dbReference type="OrthoDB" id="4829316at2759"/>
<gene>
    <name evidence="2" type="ORF">BDU57DRAFT_459903</name>
</gene>
<name>A0A6A5QAW8_AMPQU</name>
<proteinExistence type="predicted"/>
<dbReference type="AlphaFoldDB" id="A0A6A5QAW8"/>
<keyword evidence="1" id="KW-1133">Transmembrane helix</keyword>
<accession>A0A6A5QAW8</accession>
<organism evidence="2 3">
    <name type="scientific">Ampelomyces quisqualis</name>
    <name type="common">Powdery mildew agent</name>
    <dbReference type="NCBI Taxonomy" id="50730"/>
    <lineage>
        <taxon>Eukaryota</taxon>
        <taxon>Fungi</taxon>
        <taxon>Dikarya</taxon>
        <taxon>Ascomycota</taxon>
        <taxon>Pezizomycotina</taxon>
        <taxon>Dothideomycetes</taxon>
        <taxon>Pleosporomycetidae</taxon>
        <taxon>Pleosporales</taxon>
        <taxon>Pleosporineae</taxon>
        <taxon>Phaeosphaeriaceae</taxon>
        <taxon>Ampelomyces</taxon>
    </lineage>
</organism>
<keyword evidence="1" id="KW-0812">Transmembrane</keyword>
<dbReference type="Proteomes" id="UP000800096">
    <property type="component" value="Unassembled WGS sequence"/>
</dbReference>